<dbReference type="OrthoDB" id="262598at2"/>
<name>A0A225DCU5_9BACT</name>
<feature type="signal peptide" evidence="1">
    <location>
        <begin position="1"/>
        <end position="27"/>
    </location>
</feature>
<dbReference type="RefSeq" id="WP_088256879.1">
    <property type="nucleotide sequence ID" value="NZ_NIDE01000010.1"/>
</dbReference>
<proteinExistence type="predicted"/>
<reference evidence="3" key="1">
    <citation type="submission" date="2017-06" db="EMBL/GenBank/DDBJ databases">
        <title>Genome analysis of Fimbriiglobus ruber SP5, the first member of the order Planctomycetales with confirmed chitinolytic capability.</title>
        <authorList>
            <person name="Ravin N.V."/>
            <person name="Rakitin A.L."/>
            <person name="Ivanova A.A."/>
            <person name="Beletsky A.V."/>
            <person name="Kulichevskaya I.S."/>
            <person name="Mardanov A.V."/>
            <person name="Dedysh S.N."/>
        </authorList>
    </citation>
    <scope>NUCLEOTIDE SEQUENCE [LARGE SCALE GENOMIC DNA]</scope>
    <source>
        <strain evidence="3">SP5</strain>
    </source>
</reference>
<dbReference type="EMBL" id="NIDE01000010">
    <property type="protein sequence ID" value="OWK39400.1"/>
    <property type="molecule type" value="Genomic_DNA"/>
</dbReference>
<comment type="caution">
    <text evidence="2">The sequence shown here is derived from an EMBL/GenBank/DDBJ whole genome shotgun (WGS) entry which is preliminary data.</text>
</comment>
<feature type="chain" id="PRO_5012556200" evidence="1">
    <location>
        <begin position="28"/>
        <end position="360"/>
    </location>
</feature>
<evidence type="ECO:0000313" key="2">
    <source>
        <dbReference type="EMBL" id="OWK39400.1"/>
    </source>
</evidence>
<gene>
    <name evidence="2" type="ORF">FRUB_05963</name>
</gene>
<protein>
    <submittedName>
        <fullName evidence="2">Uncharacterized protein</fullName>
    </submittedName>
</protein>
<keyword evidence="3" id="KW-1185">Reference proteome</keyword>
<dbReference type="AlphaFoldDB" id="A0A225DCU5"/>
<organism evidence="2 3">
    <name type="scientific">Fimbriiglobus ruber</name>
    <dbReference type="NCBI Taxonomy" id="1908690"/>
    <lineage>
        <taxon>Bacteria</taxon>
        <taxon>Pseudomonadati</taxon>
        <taxon>Planctomycetota</taxon>
        <taxon>Planctomycetia</taxon>
        <taxon>Gemmatales</taxon>
        <taxon>Gemmataceae</taxon>
        <taxon>Fimbriiglobus</taxon>
    </lineage>
</organism>
<evidence type="ECO:0000256" key="1">
    <source>
        <dbReference type="SAM" id="SignalP"/>
    </source>
</evidence>
<keyword evidence="1" id="KW-0732">Signal</keyword>
<sequence length="360" mass="40318">MRWQFLALTVAAFSAIAFFTSFPGAVAGDTKAGRPIEYRDLAFFPKRWEEQKRDTKMTPWEGDRVVFLTTTPDHDPKTMSRFLDRLDGGWKVYADLVGQAPRPLKQVNKKPTIAAIPDASLSCGIGCGYVGSTGIEVGGFYVGDYDLVRKRPDAFPHYYFYEMGRNYYVFGDRHSLFVTGYAVFMRYVCMDALKCDDPETPLRRLIEQAEDVYSRSDVSFLTGFTTLGGFGEKDPRLKDARGQAIHPSDQPVLYASAMLRLRKDYGGDAWAGRFFRTLARCLAIKPESKDAALTQALNWLVAASAAAGKDLTPVFVDRWRFPLAPPTARALKMVQWSDKDLDPVVVLKGLKPEFTPIGTP</sequence>
<evidence type="ECO:0000313" key="3">
    <source>
        <dbReference type="Proteomes" id="UP000214646"/>
    </source>
</evidence>
<accession>A0A225DCU5</accession>
<dbReference type="Proteomes" id="UP000214646">
    <property type="component" value="Unassembled WGS sequence"/>
</dbReference>